<feature type="transmembrane region" description="Helical" evidence="6">
    <location>
        <begin position="337"/>
        <end position="359"/>
    </location>
</feature>
<comment type="caution">
    <text evidence="7">The sequence shown here is derived from an EMBL/GenBank/DDBJ whole genome shotgun (WGS) entry which is preliminary data.</text>
</comment>
<dbReference type="GeneID" id="68100086"/>
<feature type="transmembrane region" description="Helical" evidence="6">
    <location>
        <begin position="271"/>
        <end position="295"/>
    </location>
</feature>
<protein>
    <submittedName>
        <fullName evidence="7">Uncharacterized protein</fullName>
    </submittedName>
</protein>
<name>A0AA88GK43_NAELO</name>
<dbReference type="PANTHER" id="PTHR11040:SF140">
    <property type="entry name" value="ZRT (ZRT), IRT- (IRT-) LIKE PROTEIN TRANSPORTER"/>
    <property type="match status" value="1"/>
</dbReference>
<proteinExistence type="predicted"/>
<dbReference type="InterPro" id="IPR003689">
    <property type="entry name" value="ZIP"/>
</dbReference>
<evidence type="ECO:0000256" key="5">
    <source>
        <dbReference type="SAM" id="MobiDB-lite"/>
    </source>
</evidence>
<feature type="transmembrane region" description="Helical" evidence="6">
    <location>
        <begin position="405"/>
        <end position="424"/>
    </location>
</feature>
<feature type="transmembrane region" description="Helical" evidence="6">
    <location>
        <begin position="89"/>
        <end position="111"/>
    </location>
</feature>
<dbReference type="RefSeq" id="XP_044546256.1">
    <property type="nucleotide sequence ID" value="XM_044697619.1"/>
</dbReference>
<sequence>MIPLHHHQRGIPISNSLVNSVIQASSYALASSDPDTPSDDRSLLGGKIGTLIGLFILSVVLGLLPYIVHHLSKIEKLRKLKKALKIIQLIFMYCNCVAAGAILGSGLTHLLPDSVESFNNYFEIYNNQSSNTDEASSSSFNTLNHYYSIKAFMAGEDSNNSTFTPIPDTVTEYPWAMMIAGTICLFLVGLDRVFSEHSHGSSQSYEGETHSHHHGHEHHDMGMNNYASVQAGSSGMDETAALIHPSSSSELKNEYSELLLEEQKAKRKYAFLVKSLLFTFAICVHSVFEAFALGLESDMNSFISLFIPIVAHKGFESLTTGFIVLRYTLCRGSFQIWILLQVAIYAISTPVGMGIGMAISSDLSLSYFMIAGIIQSIACGSFLFIACFEIIPSSLEESSTIAGRFFKMFLVVLGFAVMCILAAFS</sequence>
<evidence type="ECO:0000313" key="8">
    <source>
        <dbReference type="Proteomes" id="UP000816034"/>
    </source>
</evidence>
<evidence type="ECO:0000256" key="4">
    <source>
        <dbReference type="ARBA" id="ARBA00023136"/>
    </source>
</evidence>
<keyword evidence="4 6" id="KW-0472">Membrane</keyword>
<keyword evidence="3 6" id="KW-1133">Transmembrane helix</keyword>
<dbReference type="GO" id="GO:0005886">
    <property type="term" value="C:plasma membrane"/>
    <property type="evidence" value="ECO:0007669"/>
    <property type="project" value="TreeGrafter"/>
</dbReference>
<accession>A0AA88GK43</accession>
<dbReference type="PANTHER" id="PTHR11040">
    <property type="entry name" value="ZINC/IRON TRANSPORTER"/>
    <property type="match status" value="1"/>
</dbReference>
<evidence type="ECO:0000313" key="7">
    <source>
        <dbReference type="EMBL" id="KAG2378994.1"/>
    </source>
</evidence>
<reference evidence="7 8" key="1">
    <citation type="journal article" date="2018" name="BMC Genomics">
        <title>The genome of Naegleria lovaniensis, the basis for a comparative approach to unravel pathogenicity factors of the human pathogenic amoeba N. fowleri.</title>
        <authorList>
            <person name="Liechti N."/>
            <person name="Schurch N."/>
            <person name="Bruggmann R."/>
            <person name="Wittwer M."/>
        </authorList>
    </citation>
    <scope>NUCLEOTIDE SEQUENCE [LARGE SCALE GENOMIC DNA]</scope>
    <source>
        <strain evidence="7 8">ATCC 30569</strain>
    </source>
</reference>
<feature type="transmembrane region" description="Helical" evidence="6">
    <location>
        <begin position="365"/>
        <end position="385"/>
    </location>
</feature>
<feature type="transmembrane region" description="Helical" evidence="6">
    <location>
        <begin position="48"/>
        <end position="68"/>
    </location>
</feature>
<keyword evidence="8" id="KW-1185">Reference proteome</keyword>
<dbReference type="Pfam" id="PF02535">
    <property type="entry name" value="Zip"/>
    <property type="match status" value="1"/>
</dbReference>
<dbReference type="EMBL" id="PYSW02000030">
    <property type="protein sequence ID" value="KAG2378994.1"/>
    <property type="molecule type" value="Genomic_DNA"/>
</dbReference>
<evidence type="ECO:0000256" key="3">
    <source>
        <dbReference type="ARBA" id="ARBA00022989"/>
    </source>
</evidence>
<evidence type="ECO:0000256" key="6">
    <source>
        <dbReference type="SAM" id="Phobius"/>
    </source>
</evidence>
<comment type="subcellular location">
    <subcellularLocation>
        <location evidence="1">Membrane</location>
        <topology evidence="1">Multi-pass membrane protein</topology>
    </subcellularLocation>
</comment>
<feature type="transmembrane region" description="Helical" evidence="6">
    <location>
        <begin position="173"/>
        <end position="194"/>
    </location>
</feature>
<feature type="region of interest" description="Disordered" evidence="5">
    <location>
        <begin position="199"/>
        <end position="223"/>
    </location>
</feature>
<gene>
    <name evidence="7" type="ORF">C9374_007632</name>
</gene>
<dbReference type="Proteomes" id="UP000816034">
    <property type="component" value="Unassembled WGS sequence"/>
</dbReference>
<evidence type="ECO:0000256" key="2">
    <source>
        <dbReference type="ARBA" id="ARBA00022692"/>
    </source>
</evidence>
<dbReference type="AlphaFoldDB" id="A0AA88GK43"/>
<dbReference type="GO" id="GO:0005385">
    <property type="term" value="F:zinc ion transmembrane transporter activity"/>
    <property type="evidence" value="ECO:0007669"/>
    <property type="project" value="TreeGrafter"/>
</dbReference>
<feature type="transmembrane region" description="Helical" evidence="6">
    <location>
        <begin position="301"/>
        <end position="325"/>
    </location>
</feature>
<keyword evidence="2 6" id="KW-0812">Transmembrane</keyword>
<organism evidence="7 8">
    <name type="scientific">Naegleria lovaniensis</name>
    <name type="common">Amoeba</name>
    <dbReference type="NCBI Taxonomy" id="51637"/>
    <lineage>
        <taxon>Eukaryota</taxon>
        <taxon>Discoba</taxon>
        <taxon>Heterolobosea</taxon>
        <taxon>Tetramitia</taxon>
        <taxon>Eutetramitia</taxon>
        <taxon>Vahlkampfiidae</taxon>
        <taxon>Naegleria</taxon>
    </lineage>
</organism>
<evidence type="ECO:0000256" key="1">
    <source>
        <dbReference type="ARBA" id="ARBA00004141"/>
    </source>
</evidence>